<keyword evidence="3" id="KW-1185">Reference proteome</keyword>
<organism evidence="2 3">
    <name type="scientific">Hyaloscypha bicolor E</name>
    <dbReference type="NCBI Taxonomy" id="1095630"/>
    <lineage>
        <taxon>Eukaryota</taxon>
        <taxon>Fungi</taxon>
        <taxon>Dikarya</taxon>
        <taxon>Ascomycota</taxon>
        <taxon>Pezizomycotina</taxon>
        <taxon>Leotiomycetes</taxon>
        <taxon>Helotiales</taxon>
        <taxon>Hyaloscyphaceae</taxon>
        <taxon>Hyaloscypha</taxon>
        <taxon>Hyaloscypha bicolor</taxon>
    </lineage>
</organism>
<gene>
    <name evidence="2" type="ORF">K444DRAFT_609272</name>
</gene>
<protein>
    <recommendedName>
        <fullName evidence="1">Leucine-rich repeat domain-containing protein</fullName>
    </recommendedName>
</protein>
<feature type="domain" description="Leucine-rich repeat" evidence="1">
    <location>
        <begin position="65"/>
        <end position="241"/>
    </location>
</feature>
<reference evidence="2 3" key="1">
    <citation type="submission" date="2016-04" db="EMBL/GenBank/DDBJ databases">
        <title>A degradative enzymes factory behind the ericoid mycorrhizal symbiosis.</title>
        <authorList>
            <consortium name="DOE Joint Genome Institute"/>
            <person name="Martino E."/>
            <person name="Morin E."/>
            <person name="Grelet G."/>
            <person name="Kuo A."/>
            <person name="Kohler A."/>
            <person name="Daghino S."/>
            <person name="Barry K."/>
            <person name="Choi C."/>
            <person name="Cichocki N."/>
            <person name="Clum A."/>
            <person name="Copeland A."/>
            <person name="Hainaut M."/>
            <person name="Haridas S."/>
            <person name="Labutti K."/>
            <person name="Lindquist E."/>
            <person name="Lipzen A."/>
            <person name="Khouja H.-R."/>
            <person name="Murat C."/>
            <person name="Ohm R."/>
            <person name="Olson A."/>
            <person name="Spatafora J."/>
            <person name="Veneault-Fourrey C."/>
            <person name="Henrissat B."/>
            <person name="Grigoriev I."/>
            <person name="Martin F."/>
            <person name="Perotto S."/>
        </authorList>
    </citation>
    <scope>NUCLEOTIDE SEQUENCE [LARGE SCALE GENOMIC DNA]</scope>
    <source>
        <strain evidence="2 3">E</strain>
    </source>
</reference>
<dbReference type="Proteomes" id="UP000235371">
    <property type="component" value="Unassembled WGS sequence"/>
</dbReference>
<dbReference type="SUPFAM" id="SSF52047">
    <property type="entry name" value="RNI-like"/>
    <property type="match status" value="1"/>
</dbReference>
<proteinExistence type="predicted"/>
<accession>A0A2J6TMA0</accession>
<name>A0A2J6TMA0_9HELO</name>
<dbReference type="STRING" id="1095630.A0A2J6TMA0"/>
<evidence type="ECO:0000259" key="1">
    <source>
        <dbReference type="Pfam" id="PF24969"/>
    </source>
</evidence>
<dbReference type="EMBL" id="KZ613772">
    <property type="protein sequence ID" value="PMD64146.1"/>
    <property type="molecule type" value="Genomic_DNA"/>
</dbReference>
<evidence type="ECO:0000313" key="2">
    <source>
        <dbReference type="EMBL" id="PMD64146.1"/>
    </source>
</evidence>
<dbReference type="InterPro" id="IPR032675">
    <property type="entry name" value="LRR_dom_sf"/>
</dbReference>
<evidence type="ECO:0000313" key="3">
    <source>
        <dbReference type="Proteomes" id="UP000235371"/>
    </source>
</evidence>
<dbReference type="GeneID" id="36587621"/>
<dbReference type="RefSeq" id="XP_024741050.1">
    <property type="nucleotide sequence ID" value="XM_024879544.1"/>
</dbReference>
<dbReference type="AlphaFoldDB" id="A0A2J6TMA0"/>
<dbReference type="InParanoid" id="A0A2J6TMA0"/>
<dbReference type="InterPro" id="IPR056867">
    <property type="entry name" value="LRR_15"/>
</dbReference>
<sequence length="466" mass="53280">MSISELPNEIHDKIFTYVAQDEDDLQDPIWSLASISRTSSRFHHSAEPLLYLTFEEFNERSLLKYLGTILECPHLAAHVRQYQGWHKPKTFTKYSVNNLFFSGWNVQKTFLRSILHGIASDDREAQDWVEAIEEGSWDATTALALAHLPNLQHLHLAIIGIHRPISIFQVDHQVGNYYWVRETLMRAAQLQHQGISSPLSLEHMTTLTLVPNREGSRELSASQLLPLLKLKSMRKLVARGWDLRWGIIDRVDTTIIELELLNFNLKETFFTPFFECFPALEKLHCEHLHEGDISPSQLIMMSLAHTLIQLRPPLRELHVKNGSGCGDRDNLGDMSMIKSFSGFENLEVIDILAYDQWIRWVFVDHGKHQLAPLVALLPGSIKRLALRNASTWTIEHVMGLLQHKDRVPNLKLLVIGFVRWFHLNEAAGELGLLLETGSRCGIEILVEGGIIMCPDTVEVDYDPYPL</sequence>
<dbReference type="Pfam" id="PF24969">
    <property type="entry name" value="LRR_15"/>
    <property type="match status" value="1"/>
</dbReference>
<dbReference type="Gene3D" id="3.80.10.10">
    <property type="entry name" value="Ribonuclease Inhibitor"/>
    <property type="match status" value="1"/>
</dbReference>
<dbReference type="OrthoDB" id="4191831at2759"/>